<reference evidence="1 2" key="1">
    <citation type="submission" date="2016-10" db="EMBL/GenBank/DDBJ databases">
        <title>Complete Genome Sequence of Peptococcaceae strain DCMF.</title>
        <authorList>
            <person name="Edwards R.J."/>
            <person name="Holland S.I."/>
            <person name="Deshpande N.P."/>
            <person name="Wong Y.K."/>
            <person name="Ertan H."/>
            <person name="Manefield M."/>
            <person name="Russell T.L."/>
            <person name="Lee M.J."/>
        </authorList>
    </citation>
    <scope>NUCLEOTIDE SEQUENCE [LARGE SCALE GENOMIC DNA]</scope>
    <source>
        <strain evidence="1 2">DCMF</strain>
    </source>
</reference>
<keyword evidence="2" id="KW-1185">Reference proteome</keyword>
<dbReference type="Proteomes" id="UP000323521">
    <property type="component" value="Chromosome"/>
</dbReference>
<evidence type="ECO:0000313" key="1">
    <source>
        <dbReference type="EMBL" id="ATW25677.1"/>
    </source>
</evidence>
<dbReference type="KEGG" id="fwa:DCMF_13705"/>
<proteinExistence type="predicted"/>
<dbReference type="InterPro" id="IPR003737">
    <property type="entry name" value="GlcNAc_PI_deacetylase-related"/>
</dbReference>
<dbReference type="InterPro" id="IPR024078">
    <property type="entry name" value="LmbE-like_dom_sf"/>
</dbReference>
<dbReference type="RefSeq" id="WP_148134940.1">
    <property type="nucleotide sequence ID" value="NZ_CP017634.1"/>
</dbReference>
<protein>
    <submittedName>
        <fullName evidence="1">GlcNAc-PI de-N-acetylase</fullName>
    </submittedName>
</protein>
<gene>
    <name evidence="1" type="ORF">DCMF_13705</name>
</gene>
<dbReference type="SUPFAM" id="SSF102588">
    <property type="entry name" value="LmbE-like"/>
    <property type="match status" value="1"/>
</dbReference>
<dbReference type="OrthoDB" id="9815144at2"/>
<accession>A0A3G1KTC2</accession>
<dbReference type="AlphaFoldDB" id="A0A3G1KTC2"/>
<dbReference type="Gene3D" id="3.40.50.10320">
    <property type="entry name" value="LmbE-like"/>
    <property type="match status" value="1"/>
</dbReference>
<sequence length="223" mass="24978">MGKNVIVVAPHPDDETLGCGGTLLKHKSKLDVIHWLIVTGILPENEVSMVQMKQRDIEIQQVAEKYGFDTVHSLQLPTTKLDTIPLSVIIEKIGCIFKQVLPEIVYVPFRGDVHTDHRIVFDGVMAATKWFRFNSIKKVLIYETLSETEFGSNLEAKGFCPNVFIDIADYVDLKVEIMKTYIGEVGEFPFPRSDLAIRSLAYIRGAAAGCMAAEAFMLLKEIC</sequence>
<evidence type="ECO:0000313" key="2">
    <source>
        <dbReference type="Proteomes" id="UP000323521"/>
    </source>
</evidence>
<dbReference type="Pfam" id="PF02585">
    <property type="entry name" value="PIG-L"/>
    <property type="match status" value="1"/>
</dbReference>
<organism evidence="1 2">
    <name type="scientific">Formimonas warabiya</name>
    <dbReference type="NCBI Taxonomy" id="1761012"/>
    <lineage>
        <taxon>Bacteria</taxon>
        <taxon>Bacillati</taxon>
        <taxon>Bacillota</taxon>
        <taxon>Clostridia</taxon>
        <taxon>Eubacteriales</taxon>
        <taxon>Peptococcaceae</taxon>
        <taxon>Candidatus Formimonas</taxon>
    </lineage>
</organism>
<name>A0A3G1KTC2_FORW1</name>
<dbReference type="EMBL" id="CP017634">
    <property type="protein sequence ID" value="ATW25677.1"/>
    <property type="molecule type" value="Genomic_DNA"/>
</dbReference>